<organism evidence="2 3">
    <name type="scientific">Eucalyptus globulus</name>
    <name type="common">Tasmanian blue gum</name>
    <dbReference type="NCBI Taxonomy" id="34317"/>
    <lineage>
        <taxon>Eukaryota</taxon>
        <taxon>Viridiplantae</taxon>
        <taxon>Streptophyta</taxon>
        <taxon>Embryophyta</taxon>
        <taxon>Tracheophyta</taxon>
        <taxon>Spermatophyta</taxon>
        <taxon>Magnoliopsida</taxon>
        <taxon>eudicotyledons</taxon>
        <taxon>Gunneridae</taxon>
        <taxon>Pentapetalae</taxon>
        <taxon>rosids</taxon>
        <taxon>malvids</taxon>
        <taxon>Myrtales</taxon>
        <taxon>Myrtaceae</taxon>
        <taxon>Myrtoideae</taxon>
        <taxon>Eucalypteae</taxon>
        <taxon>Eucalyptus</taxon>
    </lineage>
</organism>
<comment type="caution">
    <text evidence="2">The sequence shown here is derived from an EMBL/GenBank/DDBJ whole genome shotgun (WGS) entry which is preliminary data.</text>
</comment>
<evidence type="ECO:0000256" key="1">
    <source>
        <dbReference type="SAM" id="MobiDB-lite"/>
    </source>
</evidence>
<feature type="non-terminal residue" evidence="2">
    <location>
        <position position="153"/>
    </location>
</feature>
<feature type="non-terminal residue" evidence="2">
    <location>
        <position position="1"/>
    </location>
</feature>
<dbReference type="Proteomes" id="UP001634007">
    <property type="component" value="Unassembled WGS sequence"/>
</dbReference>
<feature type="region of interest" description="Disordered" evidence="1">
    <location>
        <begin position="70"/>
        <end position="153"/>
    </location>
</feature>
<name>A0ABD3J2F5_EUCGL</name>
<reference evidence="2 3" key="1">
    <citation type="submission" date="2024-11" db="EMBL/GenBank/DDBJ databases">
        <title>Chromosome-level genome assembly of Eucalyptus globulus Labill. provides insights into its genome evolution.</title>
        <authorList>
            <person name="Li X."/>
        </authorList>
    </citation>
    <scope>NUCLEOTIDE SEQUENCE [LARGE SCALE GENOMIC DNA]</scope>
    <source>
        <strain evidence="2">CL2024</strain>
        <tissue evidence="2">Fresh tender leaves</tissue>
    </source>
</reference>
<keyword evidence="3" id="KW-1185">Reference proteome</keyword>
<dbReference type="AlphaFoldDB" id="A0ABD3J2F5"/>
<proteinExistence type="predicted"/>
<accession>A0ABD3J2F5</accession>
<protein>
    <submittedName>
        <fullName evidence="2">Uncharacterized protein</fullName>
    </submittedName>
</protein>
<feature type="compositionally biased region" description="Low complexity" evidence="1">
    <location>
        <begin position="103"/>
        <end position="125"/>
    </location>
</feature>
<sequence>TQRTSARPLPLALLSRFPRARTTAAKLLLLPCPAAPAVTVTVIVTPDNLHLLDPFLASSSLQPLVLPRHTHRGCASSPKSAPSATSTSRSSPGGSSPTPPRPARSSPTSSSGGPTTSPATAASRESSSRRPARSGSCRCLAAPPEPRCRRLHP</sequence>
<evidence type="ECO:0000313" key="3">
    <source>
        <dbReference type="Proteomes" id="UP001634007"/>
    </source>
</evidence>
<feature type="compositionally biased region" description="Low complexity" evidence="1">
    <location>
        <begin position="76"/>
        <end position="96"/>
    </location>
</feature>
<gene>
    <name evidence="2" type="ORF">ACJRO7_034240</name>
</gene>
<evidence type="ECO:0000313" key="2">
    <source>
        <dbReference type="EMBL" id="KAL3721865.1"/>
    </source>
</evidence>
<dbReference type="EMBL" id="JBJKBG010000009">
    <property type="protein sequence ID" value="KAL3721865.1"/>
    <property type="molecule type" value="Genomic_DNA"/>
</dbReference>